<dbReference type="InterPro" id="IPR025427">
    <property type="entry name" value="DUF4160"/>
</dbReference>
<gene>
    <name evidence="1" type="ORF">DSOL_4966</name>
</gene>
<dbReference type="EMBL" id="MLBF01000076">
    <property type="protein sequence ID" value="OLN26485.1"/>
    <property type="molecule type" value="Genomic_DNA"/>
</dbReference>
<sequence>MFFNDQEQHHLPHFHAIYGEYSGSFSLDGEIITGNIPKKQLKLIAAWATIHMEELEALWKSVQETGEYFTIKGLE</sequence>
<evidence type="ECO:0008006" key="3">
    <source>
        <dbReference type="Google" id="ProtNLM"/>
    </source>
</evidence>
<dbReference type="STRING" id="1888891.DSOL_4966"/>
<accession>A0A1Q8QGN6</accession>
<keyword evidence="2" id="KW-1185">Reference proteome</keyword>
<evidence type="ECO:0000313" key="2">
    <source>
        <dbReference type="Proteomes" id="UP000186102"/>
    </source>
</evidence>
<proteinExistence type="predicted"/>
<dbReference type="AlphaFoldDB" id="A0A1Q8QGN6"/>
<name>A0A1Q8QGN6_9FIRM</name>
<evidence type="ECO:0000313" key="1">
    <source>
        <dbReference type="EMBL" id="OLN26485.1"/>
    </source>
</evidence>
<reference evidence="1 2" key="1">
    <citation type="submission" date="2016-09" db="EMBL/GenBank/DDBJ databases">
        <title>Complete genome of Desulfosporosinus sp. OL.</title>
        <authorList>
            <person name="Mardanov A."/>
            <person name="Beletsky A."/>
            <person name="Panova A."/>
            <person name="Karnachuk O."/>
            <person name="Ravin N."/>
        </authorList>
    </citation>
    <scope>NUCLEOTIDE SEQUENCE [LARGE SCALE GENOMIC DNA]</scope>
    <source>
        <strain evidence="1 2">OL</strain>
    </source>
</reference>
<comment type="caution">
    <text evidence="1">The sequence shown here is derived from an EMBL/GenBank/DDBJ whole genome shotgun (WGS) entry which is preliminary data.</text>
</comment>
<organism evidence="1 2">
    <name type="scientific">Desulfosporosinus metallidurans</name>
    <dbReference type="NCBI Taxonomy" id="1888891"/>
    <lineage>
        <taxon>Bacteria</taxon>
        <taxon>Bacillati</taxon>
        <taxon>Bacillota</taxon>
        <taxon>Clostridia</taxon>
        <taxon>Eubacteriales</taxon>
        <taxon>Desulfitobacteriaceae</taxon>
        <taxon>Desulfosporosinus</taxon>
    </lineage>
</organism>
<dbReference type="Proteomes" id="UP000186102">
    <property type="component" value="Unassembled WGS sequence"/>
</dbReference>
<protein>
    <recommendedName>
        <fullName evidence="3">DUF4160 domain-containing protein</fullName>
    </recommendedName>
</protein>
<dbReference type="Pfam" id="PF13711">
    <property type="entry name" value="DUF4160"/>
    <property type="match status" value="1"/>
</dbReference>